<dbReference type="PaxDb" id="2903-EOD30292"/>
<keyword evidence="2" id="KW-1133">Transmembrane helix</keyword>
<reference evidence="4" key="2">
    <citation type="submission" date="2024-10" db="UniProtKB">
        <authorList>
            <consortium name="EnsemblProtists"/>
        </authorList>
    </citation>
    <scope>IDENTIFICATION</scope>
</reference>
<keyword evidence="2" id="KW-0472">Membrane</keyword>
<feature type="region of interest" description="Disordered" evidence="1">
    <location>
        <begin position="43"/>
        <end position="147"/>
    </location>
</feature>
<evidence type="ECO:0000256" key="3">
    <source>
        <dbReference type="SAM" id="SignalP"/>
    </source>
</evidence>
<sequence>MLAIAILSLAHAAPTPASGSLTALASGSLTAALSESLIELHSAHHRHHSPPPPHHKHSPPPPSHKAHHLPPSPTPPSPTPPSPPSASPPSPPSPSPPSPGEWGPWWDPAPDPEPEPASGEASEETTAETAAVESEPIALQQAPRPASHSLPSLSLLIAGVVLIGIVVVAPASFALGLLAIDRRERRGHRALVQAAAREEAVYVAI</sequence>
<dbReference type="RefSeq" id="XP_005782721.1">
    <property type="nucleotide sequence ID" value="XM_005782664.1"/>
</dbReference>
<feature type="chain" id="PRO_5044270182" evidence="3">
    <location>
        <begin position="20"/>
        <end position="205"/>
    </location>
</feature>
<reference evidence="5" key="1">
    <citation type="journal article" date="2013" name="Nature">
        <title>Pan genome of the phytoplankton Emiliania underpins its global distribution.</title>
        <authorList>
            <person name="Read B.A."/>
            <person name="Kegel J."/>
            <person name="Klute M.J."/>
            <person name="Kuo A."/>
            <person name="Lefebvre S.C."/>
            <person name="Maumus F."/>
            <person name="Mayer C."/>
            <person name="Miller J."/>
            <person name="Monier A."/>
            <person name="Salamov A."/>
            <person name="Young J."/>
            <person name="Aguilar M."/>
            <person name="Claverie J.M."/>
            <person name="Frickenhaus S."/>
            <person name="Gonzalez K."/>
            <person name="Herman E.K."/>
            <person name="Lin Y.C."/>
            <person name="Napier J."/>
            <person name="Ogata H."/>
            <person name="Sarno A.F."/>
            <person name="Shmutz J."/>
            <person name="Schroeder D."/>
            <person name="de Vargas C."/>
            <person name="Verret F."/>
            <person name="von Dassow P."/>
            <person name="Valentin K."/>
            <person name="Van de Peer Y."/>
            <person name="Wheeler G."/>
            <person name="Dacks J.B."/>
            <person name="Delwiche C.F."/>
            <person name="Dyhrman S.T."/>
            <person name="Glockner G."/>
            <person name="John U."/>
            <person name="Richards T."/>
            <person name="Worden A.Z."/>
            <person name="Zhang X."/>
            <person name="Grigoriev I.V."/>
            <person name="Allen A.E."/>
            <person name="Bidle K."/>
            <person name="Borodovsky M."/>
            <person name="Bowler C."/>
            <person name="Brownlee C."/>
            <person name="Cock J.M."/>
            <person name="Elias M."/>
            <person name="Gladyshev V.N."/>
            <person name="Groth M."/>
            <person name="Guda C."/>
            <person name="Hadaegh A."/>
            <person name="Iglesias-Rodriguez M.D."/>
            <person name="Jenkins J."/>
            <person name="Jones B.M."/>
            <person name="Lawson T."/>
            <person name="Leese F."/>
            <person name="Lindquist E."/>
            <person name="Lobanov A."/>
            <person name="Lomsadze A."/>
            <person name="Malik S.B."/>
            <person name="Marsh M.E."/>
            <person name="Mackinder L."/>
            <person name="Mock T."/>
            <person name="Mueller-Roeber B."/>
            <person name="Pagarete A."/>
            <person name="Parker M."/>
            <person name="Probert I."/>
            <person name="Quesneville H."/>
            <person name="Raines C."/>
            <person name="Rensing S.A."/>
            <person name="Riano-Pachon D.M."/>
            <person name="Richier S."/>
            <person name="Rokitta S."/>
            <person name="Shiraiwa Y."/>
            <person name="Soanes D.M."/>
            <person name="van der Giezen M."/>
            <person name="Wahlund T.M."/>
            <person name="Williams B."/>
            <person name="Wilson W."/>
            <person name="Wolfe G."/>
            <person name="Wurch L.L."/>
        </authorList>
    </citation>
    <scope>NUCLEOTIDE SEQUENCE</scope>
</reference>
<dbReference type="HOGENOM" id="CLU_1405878_0_0_1"/>
<accession>A0A0D3K3F7</accession>
<name>A0A0D3K3F7_EMIH1</name>
<feature type="transmembrane region" description="Helical" evidence="2">
    <location>
        <begin position="153"/>
        <end position="180"/>
    </location>
</feature>
<organism evidence="4 5">
    <name type="scientific">Emiliania huxleyi (strain CCMP1516)</name>
    <dbReference type="NCBI Taxonomy" id="280463"/>
    <lineage>
        <taxon>Eukaryota</taxon>
        <taxon>Haptista</taxon>
        <taxon>Haptophyta</taxon>
        <taxon>Prymnesiophyceae</taxon>
        <taxon>Isochrysidales</taxon>
        <taxon>Noelaerhabdaceae</taxon>
        <taxon>Emiliania</taxon>
    </lineage>
</organism>
<dbReference type="EnsemblProtists" id="EOD30292">
    <property type="protein sequence ID" value="EOD30292"/>
    <property type="gene ID" value="EMIHUDRAFT_365542"/>
</dbReference>
<protein>
    <submittedName>
        <fullName evidence="4">Uncharacterized protein</fullName>
    </submittedName>
</protein>
<dbReference type="AlphaFoldDB" id="A0A0D3K3F7"/>
<dbReference type="GeneID" id="17275565"/>
<evidence type="ECO:0000256" key="2">
    <source>
        <dbReference type="SAM" id="Phobius"/>
    </source>
</evidence>
<keyword evidence="3" id="KW-0732">Signal</keyword>
<feature type="compositionally biased region" description="Low complexity" evidence="1">
    <location>
        <begin position="127"/>
        <end position="136"/>
    </location>
</feature>
<keyword evidence="2" id="KW-0812">Transmembrane</keyword>
<feature type="compositionally biased region" description="Pro residues" evidence="1">
    <location>
        <begin position="70"/>
        <end position="99"/>
    </location>
</feature>
<feature type="compositionally biased region" description="Basic residues" evidence="1">
    <location>
        <begin position="43"/>
        <end position="68"/>
    </location>
</feature>
<proteinExistence type="predicted"/>
<evidence type="ECO:0000313" key="4">
    <source>
        <dbReference type="EnsemblProtists" id="EOD30292"/>
    </source>
</evidence>
<dbReference type="Proteomes" id="UP000013827">
    <property type="component" value="Unassembled WGS sequence"/>
</dbReference>
<dbReference type="PRINTS" id="PR01217">
    <property type="entry name" value="PRICHEXTENSN"/>
</dbReference>
<feature type="signal peptide" evidence="3">
    <location>
        <begin position="1"/>
        <end position="19"/>
    </location>
</feature>
<evidence type="ECO:0000256" key="1">
    <source>
        <dbReference type="SAM" id="MobiDB-lite"/>
    </source>
</evidence>
<evidence type="ECO:0000313" key="5">
    <source>
        <dbReference type="Proteomes" id="UP000013827"/>
    </source>
</evidence>
<keyword evidence="5" id="KW-1185">Reference proteome</keyword>
<dbReference type="KEGG" id="ehx:EMIHUDRAFT_365542"/>